<proteinExistence type="predicted"/>
<dbReference type="PANTHER" id="PTHR43333">
    <property type="entry name" value="2-HACID_DH_C DOMAIN-CONTAINING PROTEIN"/>
    <property type="match status" value="1"/>
</dbReference>
<dbReference type="InterPro" id="IPR006140">
    <property type="entry name" value="D-isomer_DH_NAD-bd"/>
</dbReference>
<dbReference type="Proteomes" id="UP001363151">
    <property type="component" value="Unassembled WGS sequence"/>
</dbReference>
<evidence type="ECO:0000313" key="4">
    <source>
        <dbReference type="EMBL" id="KAK7240438.1"/>
    </source>
</evidence>
<dbReference type="EMBL" id="JBBJCI010000213">
    <property type="protein sequence ID" value="KAK7240438.1"/>
    <property type="molecule type" value="Genomic_DNA"/>
</dbReference>
<reference evidence="4 5" key="1">
    <citation type="submission" date="2024-03" db="EMBL/GenBank/DDBJ databases">
        <title>Aureococcus anophagefferens CCMP1851 and Kratosvirus quantuckense: Draft genome of a second virus-susceptible host strain in the model system.</title>
        <authorList>
            <person name="Chase E."/>
            <person name="Truchon A.R."/>
            <person name="Schepens W."/>
            <person name="Wilhelm S.W."/>
        </authorList>
    </citation>
    <scope>NUCLEOTIDE SEQUENCE [LARGE SCALE GENOMIC DNA]</scope>
    <source>
        <strain evidence="4 5">CCMP1851</strain>
    </source>
</reference>
<evidence type="ECO:0000313" key="5">
    <source>
        <dbReference type="Proteomes" id="UP001363151"/>
    </source>
</evidence>
<keyword evidence="1" id="KW-0560">Oxidoreductase</keyword>
<comment type="caution">
    <text evidence="4">The sequence shown here is derived from an EMBL/GenBank/DDBJ whole genome shotgun (WGS) entry which is preliminary data.</text>
</comment>
<keyword evidence="2" id="KW-0520">NAD</keyword>
<sequence length="328" mass="34170">MRRTIGVLVKEGSGAWPPPASVAGRVNFYRGGDAASLQAQTDTLDALVWVPGVAGAEATKAFEALGPNWVHSFSAGVDGLAPFLASEALAARPTPLSNGRGAFSSSLAEYVLAAALHFNKQLPRCARNRDAKRWDAFTMDVLAGKTMGFVGWGHIAKTSARLAEAFGMKTIACRRDPDKAAADGEPAPGATFGVEDKLEVFKRSDFVVCSLPGTEATRDFCGGPEFAAMKSSGVFISLGRGAAVDEGALVDALATGAIAGAALDVYKVEPLPEASALWGLGDKVLLTAHNADLTADYFELGWDVFAANLDAWEGGADLATPFDPALGY</sequence>
<dbReference type="Gene3D" id="3.40.50.720">
    <property type="entry name" value="NAD(P)-binding Rossmann-like Domain"/>
    <property type="match status" value="2"/>
</dbReference>
<protein>
    <submittedName>
        <fullName evidence="4">Phosphoglycerate dehydrogenase</fullName>
    </submittedName>
</protein>
<name>A0ABR1FWY9_AURAN</name>
<organism evidence="4 5">
    <name type="scientific">Aureococcus anophagefferens</name>
    <name type="common">Harmful bloom alga</name>
    <dbReference type="NCBI Taxonomy" id="44056"/>
    <lineage>
        <taxon>Eukaryota</taxon>
        <taxon>Sar</taxon>
        <taxon>Stramenopiles</taxon>
        <taxon>Ochrophyta</taxon>
        <taxon>Pelagophyceae</taxon>
        <taxon>Pelagomonadales</taxon>
        <taxon>Pelagomonadaceae</taxon>
        <taxon>Aureococcus</taxon>
    </lineage>
</organism>
<evidence type="ECO:0000256" key="2">
    <source>
        <dbReference type="ARBA" id="ARBA00023027"/>
    </source>
</evidence>
<dbReference type="InterPro" id="IPR036291">
    <property type="entry name" value="NAD(P)-bd_dom_sf"/>
</dbReference>
<evidence type="ECO:0000256" key="1">
    <source>
        <dbReference type="ARBA" id="ARBA00023002"/>
    </source>
</evidence>
<feature type="domain" description="D-isomer specific 2-hydroxyacid dehydrogenase NAD-binding" evidence="3">
    <location>
        <begin position="113"/>
        <end position="291"/>
    </location>
</feature>
<dbReference type="CDD" id="cd05300">
    <property type="entry name" value="2-Hacid_dh_1"/>
    <property type="match status" value="1"/>
</dbReference>
<evidence type="ECO:0000259" key="3">
    <source>
        <dbReference type="Pfam" id="PF02826"/>
    </source>
</evidence>
<dbReference type="Pfam" id="PF02826">
    <property type="entry name" value="2-Hacid_dh_C"/>
    <property type="match status" value="1"/>
</dbReference>
<keyword evidence="5" id="KW-1185">Reference proteome</keyword>
<accession>A0ABR1FWY9</accession>
<dbReference type="PANTHER" id="PTHR43333:SF1">
    <property type="entry name" value="D-ISOMER SPECIFIC 2-HYDROXYACID DEHYDROGENASE NAD-BINDING DOMAIN-CONTAINING PROTEIN"/>
    <property type="match status" value="1"/>
</dbReference>
<gene>
    <name evidence="4" type="ORF">SO694_00112080</name>
</gene>
<dbReference type="SUPFAM" id="SSF51735">
    <property type="entry name" value="NAD(P)-binding Rossmann-fold domains"/>
    <property type="match status" value="1"/>
</dbReference>